<proteinExistence type="predicted"/>
<gene>
    <name evidence="2" type="ORF">MYSEV_078</name>
</gene>
<dbReference type="KEGG" id="vg:15613700"/>
<feature type="compositionally biased region" description="Acidic residues" evidence="1">
    <location>
        <begin position="329"/>
        <end position="338"/>
    </location>
</feature>
<keyword evidence="3" id="KW-1185">Reference proteome</keyword>
<reference evidence="2 3" key="1">
    <citation type="journal article" date="2013" name="J. Virol.">
        <title>New Insights into the Evolution of Entomopoxvirinae from the Complete Genome Sequences of Four Entomopoxviruses Infecting Adoxophyes honmai, Choristoneura biennis, Choristoneura rosaceana, and Mythimna separata.</title>
        <authorList>
            <person name="Theze J."/>
            <person name="Takatsuka J."/>
            <person name="Li Z."/>
            <person name="Gallais J."/>
            <person name="Doucet D."/>
            <person name="Arif B."/>
            <person name="Nakai M."/>
            <person name="Herniou E.A."/>
        </authorList>
    </citation>
    <scope>NUCLEOTIDE SEQUENCE [LARGE SCALE GENOMIC DNA]</scope>
</reference>
<feature type="region of interest" description="Disordered" evidence="1">
    <location>
        <begin position="1"/>
        <end position="23"/>
    </location>
</feature>
<feature type="compositionally biased region" description="Basic residues" evidence="1">
    <location>
        <begin position="282"/>
        <end position="299"/>
    </location>
</feature>
<dbReference type="GeneID" id="15613700"/>
<dbReference type="Proteomes" id="UP000792671">
    <property type="component" value="Genome"/>
</dbReference>
<organism evidence="2 3">
    <name type="scientific">Mythimna separata entomopoxvirus 'L'</name>
    <dbReference type="NCBI Taxonomy" id="1293572"/>
    <lineage>
        <taxon>Viruses</taxon>
        <taxon>Varidnaviria</taxon>
        <taxon>Bamfordvirae</taxon>
        <taxon>Nucleocytoviricota</taxon>
        <taxon>Pokkesviricetes</taxon>
        <taxon>Chitovirales</taxon>
        <taxon>Poxviridae</taxon>
        <taxon>Entomopoxvirinae</taxon>
        <taxon>Betaentomopoxvirus</taxon>
        <taxon>Betaentomopoxvirus mseparata</taxon>
        <taxon>Mythimna separata entomopoxvirus</taxon>
    </lineage>
</organism>
<dbReference type="EMBL" id="HF679134">
    <property type="protein sequence ID" value="CCU56276.1"/>
    <property type="molecule type" value="Genomic_DNA"/>
</dbReference>
<name>A0A916P799_9POXV</name>
<dbReference type="RefSeq" id="YP_008003595.1">
    <property type="nucleotide sequence ID" value="NC_021246.1"/>
</dbReference>
<accession>A0A916P799</accession>
<feature type="compositionally biased region" description="Acidic residues" evidence="1">
    <location>
        <begin position="269"/>
        <end position="278"/>
    </location>
</feature>
<evidence type="ECO:0000313" key="2">
    <source>
        <dbReference type="EMBL" id="CCU56276.1"/>
    </source>
</evidence>
<sequence length="338" mass="39697">MTNKDKKLEETKSKTKKVDENETKTKKVDIDIDASNILKIFNKSDKNYFHSEFNAIVPETLNKFKSSVLAKYDNDIDKYNSTFLVLTRKNVYVDGKLTLVSLSNQIMEYTNKLFNLNKFISKVTNLQCIFKTEDNNTYYEKNNNYNMYFIDAVNVTKSIMNVFCQDFKFIELIVEKYFKTLNELVVYLYVYHDVLVHNDIETKYKFKCKRNFNEPNIVYQLSKSDIKTLVKFGEKKDRIVKPKKVKNDNKEPDYSALVTPAAENNWSEVVDETEEEEDKSVNKHKNKSKNKIDKKHAKANKSSAQDSSDDEEFKSNVNHSKKNDKKTEELEENYSESD</sequence>
<feature type="region of interest" description="Disordered" evidence="1">
    <location>
        <begin position="265"/>
        <end position="338"/>
    </location>
</feature>
<evidence type="ECO:0000256" key="1">
    <source>
        <dbReference type="SAM" id="MobiDB-lite"/>
    </source>
</evidence>
<evidence type="ECO:0000313" key="3">
    <source>
        <dbReference type="Proteomes" id="UP000792671"/>
    </source>
</evidence>
<protein>
    <submittedName>
        <fullName evidence="2">Uncharacterized protein</fullName>
    </submittedName>
</protein>
<dbReference type="OrthoDB" id="26315at10239"/>